<evidence type="ECO:0000256" key="1">
    <source>
        <dbReference type="ARBA" id="ARBA00004651"/>
    </source>
</evidence>
<evidence type="ECO:0000313" key="8">
    <source>
        <dbReference type="EMBL" id="KAF0822548.1"/>
    </source>
</evidence>
<organism evidence="8 9">
    <name type="scientific">Cytobacillus firmus</name>
    <name type="common">Bacillus firmus</name>
    <dbReference type="NCBI Taxonomy" id="1399"/>
    <lineage>
        <taxon>Bacteria</taxon>
        <taxon>Bacillati</taxon>
        <taxon>Bacillota</taxon>
        <taxon>Bacilli</taxon>
        <taxon>Bacillales</taxon>
        <taxon>Bacillaceae</taxon>
        <taxon>Cytobacillus</taxon>
    </lineage>
</organism>
<keyword evidence="5 7" id="KW-1133">Transmembrane helix</keyword>
<dbReference type="PRINTS" id="PR00173">
    <property type="entry name" value="EDTRNSPORT"/>
</dbReference>
<dbReference type="InterPro" id="IPR036458">
    <property type="entry name" value="Na:dicarbo_symporter_sf"/>
</dbReference>
<feature type="transmembrane region" description="Helical" evidence="7">
    <location>
        <begin position="266"/>
        <end position="287"/>
    </location>
</feature>
<evidence type="ECO:0000256" key="7">
    <source>
        <dbReference type="SAM" id="Phobius"/>
    </source>
</evidence>
<dbReference type="SUPFAM" id="SSF118215">
    <property type="entry name" value="Proton glutamate symport protein"/>
    <property type="match status" value="1"/>
</dbReference>
<evidence type="ECO:0000256" key="2">
    <source>
        <dbReference type="ARBA" id="ARBA00022448"/>
    </source>
</evidence>
<feature type="transmembrane region" description="Helical" evidence="7">
    <location>
        <begin position="371"/>
        <end position="393"/>
    </location>
</feature>
<evidence type="ECO:0000256" key="3">
    <source>
        <dbReference type="ARBA" id="ARBA00022475"/>
    </source>
</evidence>
<keyword evidence="3" id="KW-1003">Cell membrane</keyword>
<dbReference type="AlphaFoldDB" id="A0A800N9A0"/>
<dbReference type="Proteomes" id="UP000465778">
    <property type="component" value="Unassembled WGS sequence"/>
</dbReference>
<dbReference type="OrthoDB" id="9768885at2"/>
<evidence type="ECO:0000256" key="5">
    <source>
        <dbReference type="ARBA" id="ARBA00022989"/>
    </source>
</evidence>
<name>A0A800N9A0_CYTFI</name>
<dbReference type="GO" id="GO:0015293">
    <property type="term" value="F:symporter activity"/>
    <property type="evidence" value="ECO:0007669"/>
    <property type="project" value="UniProtKB-KW"/>
</dbReference>
<keyword evidence="2" id="KW-0813">Transport</keyword>
<comment type="subcellular location">
    <subcellularLocation>
        <location evidence="1">Cell membrane</location>
        <topology evidence="1">Multi-pass membrane protein</topology>
    </subcellularLocation>
</comment>
<accession>A0A800N9A0</accession>
<dbReference type="PANTHER" id="PTHR42865:SF7">
    <property type="entry name" value="PROTON_GLUTAMATE-ASPARTATE SYMPORTER"/>
    <property type="match status" value="1"/>
</dbReference>
<comment type="caution">
    <text evidence="8">The sequence shown here is derived from an EMBL/GenBank/DDBJ whole genome shotgun (WGS) entry which is preliminary data.</text>
</comment>
<evidence type="ECO:0000313" key="9">
    <source>
        <dbReference type="Proteomes" id="UP000465778"/>
    </source>
</evidence>
<dbReference type="PANTHER" id="PTHR42865">
    <property type="entry name" value="PROTON/GLUTAMATE-ASPARTATE SYMPORTER"/>
    <property type="match status" value="1"/>
</dbReference>
<feature type="transmembrane region" description="Helical" evidence="7">
    <location>
        <begin position="41"/>
        <end position="62"/>
    </location>
</feature>
<dbReference type="Pfam" id="PF00375">
    <property type="entry name" value="SDF"/>
    <property type="match status" value="1"/>
</dbReference>
<sequence>MKKVFANYKLTIFLLLSILIGGVAGVVFGPKTAVVKPFGDLFLNLLFMIIVPLVFFSIASSLANMSGMKRLGKIMAGIFTVFFITAVISAILGFIGISIVDPLKNTDVSAIKTIMTEAAIDPEAEEVTFLGQLVQAFTVPDFQMLFSKSNMLQLIVFSILFGLATAMSGEKGKPIANLLTSGSAVMMKIVGFVMYYAPIGLGCYFATIIGELGPQILGGYVRVFVLYLVLTLIYFFGFFTLYAFAAGGKDGVKVFWKNAITPSVSAIATCSSAACIPINLAAVRKMGVPQDIAETMIPLGANTHKDGSVLGGVFKIVFLFSLFGKDMSSMTSILTILAVSFLVGAVMGAIPGGGMIGEMLILSVFGFPPEVLPIIAVISTVIDAPATLLNSAGNTVSAMMVSRIVEGKNWLKESLALK</sequence>
<feature type="transmembrane region" description="Helical" evidence="7">
    <location>
        <begin position="331"/>
        <end position="351"/>
    </location>
</feature>
<evidence type="ECO:0000256" key="4">
    <source>
        <dbReference type="ARBA" id="ARBA00022692"/>
    </source>
</evidence>
<proteinExistence type="predicted"/>
<dbReference type="EMBL" id="VDEM01000054">
    <property type="protein sequence ID" value="KAF0822548.1"/>
    <property type="molecule type" value="Genomic_DNA"/>
</dbReference>
<reference evidence="8 9" key="1">
    <citation type="journal article" date="2020" name="G3 (Bethesda)">
        <title>Whole Genome Sequencing and Comparative Genomics of Two Nematicidal Bacillus Strains Reveals a Wide Range of Possible Virulence Factors.</title>
        <authorList>
            <person name="Susic N."/>
            <person name="Janezic S."/>
            <person name="Rupnik M."/>
            <person name="Geric Stare B."/>
        </authorList>
    </citation>
    <scope>NUCLEOTIDE SEQUENCE [LARGE SCALE GENOMIC DNA]</scope>
    <source>
        <strain evidence="8 9">I-1582</strain>
    </source>
</reference>
<feature type="transmembrane region" description="Helical" evidence="7">
    <location>
        <begin position="151"/>
        <end position="169"/>
    </location>
</feature>
<dbReference type="GO" id="GO:0005886">
    <property type="term" value="C:plasma membrane"/>
    <property type="evidence" value="ECO:0007669"/>
    <property type="project" value="UniProtKB-SubCell"/>
</dbReference>
<dbReference type="RefSeq" id="WP_159345978.1">
    <property type="nucleotide sequence ID" value="NZ_JBALOT010000063.1"/>
</dbReference>
<evidence type="ECO:0000256" key="6">
    <source>
        <dbReference type="ARBA" id="ARBA00023136"/>
    </source>
</evidence>
<dbReference type="Gene3D" id="1.10.3860.10">
    <property type="entry name" value="Sodium:dicarboxylate symporter"/>
    <property type="match status" value="1"/>
</dbReference>
<protein>
    <submittedName>
        <fullName evidence="8">Proton/sodium-glutamate symport protein</fullName>
    </submittedName>
</protein>
<dbReference type="InterPro" id="IPR001991">
    <property type="entry name" value="Na-dicarboxylate_symporter"/>
</dbReference>
<keyword evidence="4 7" id="KW-0812">Transmembrane</keyword>
<keyword evidence="6 7" id="KW-0472">Membrane</keyword>
<feature type="transmembrane region" description="Helical" evidence="7">
    <location>
        <begin position="189"/>
        <end position="209"/>
    </location>
</feature>
<gene>
    <name evidence="8" type="ORF">KIS1582_3695</name>
</gene>
<feature type="transmembrane region" description="Helical" evidence="7">
    <location>
        <begin position="74"/>
        <end position="100"/>
    </location>
</feature>
<dbReference type="GO" id="GO:0006835">
    <property type="term" value="P:dicarboxylic acid transport"/>
    <property type="evidence" value="ECO:0007669"/>
    <property type="project" value="TreeGrafter"/>
</dbReference>
<feature type="transmembrane region" description="Helical" evidence="7">
    <location>
        <begin position="221"/>
        <end position="245"/>
    </location>
</feature>